<dbReference type="OrthoDB" id="1353352at2"/>
<reference evidence="2 3" key="1">
    <citation type="submission" date="2014-07" db="EMBL/GenBank/DDBJ databases">
        <title>Genome of Flavobacterium reichenbachii LMG 25512.</title>
        <authorList>
            <person name="Stropko S.J."/>
            <person name="Pipes S.E."/>
            <person name="Newman J.D."/>
        </authorList>
    </citation>
    <scope>NUCLEOTIDE SEQUENCE [LARGE SCALE GENOMIC DNA]</scope>
    <source>
        <strain evidence="2 3">LMG 25512</strain>
    </source>
</reference>
<accession>A0A085ZNM2</accession>
<feature type="signal peptide" evidence="1">
    <location>
        <begin position="1"/>
        <end position="31"/>
    </location>
</feature>
<comment type="caution">
    <text evidence="2">The sequence shown here is derived from an EMBL/GenBank/DDBJ whole genome shotgun (WGS) entry which is preliminary data.</text>
</comment>
<keyword evidence="3" id="KW-1185">Reference proteome</keyword>
<organism evidence="2 3">
    <name type="scientific">Flavobacterium reichenbachii</name>
    <dbReference type="NCBI Taxonomy" id="362418"/>
    <lineage>
        <taxon>Bacteria</taxon>
        <taxon>Pseudomonadati</taxon>
        <taxon>Bacteroidota</taxon>
        <taxon>Flavobacteriia</taxon>
        <taxon>Flavobacteriales</taxon>
        <taxon>Flavobacteriaceae</taxon>
        <taxon>Flavobacterium</taxon>
    </lineage>
</organism>
<gene>
    <name evidence="2" type="ORF">IW19_11100</name>
</gene>
<dbReference type="Proteomes" id="UP000028715">
    <property type="component" value="Unassembled WGS sequence"/>
</dbReference>
<proteinExistence type="predicted"/>
<dbReference type="RefSeq" id="WP_035684045.1">
    <property type="nucleotide sequence ID" value="NZ_JPRL01000001.1"/>
</dbReference>
<evidence type="ECO:0000313" key="2">
    <source>
        <dbReference type="EMBL" id="KFF06036.1"/>
    </source>
</evidence>
<feature type="chain" id="PRO_5001801551" evidence="1">
    <location>
        <begin position="32"/>
        <end position="139"/>
    </location>
</feature>
<evidence type="ECO:0000256" key="1">
    <source>
        <dbReference type="SAM" id="SignalP"/>
    </source>
</evidence>
<sequence length="139" mass="15478">MRKLSFLKSTMSVMVILTLSMLFINCSSSHDDDVPTNNKTFNPADFALTITKKEVTATVGLKIVYDLKNTSANSYNDYTQGSYSIKFTIKSTDGVIYQQVDHIPYIDAGVTYSGFTFLDYSPTKTLDLTTLTAVIIKDK</sequence>
<keyword evidence="1" id="KW-0732">Signal</keyword>
<name>A0A085ZNM2_9FLAO</name>
<dbReference type="EMBL" id="JPRL01000001">
    <property type="protein sequence ID" value="KFF06036.1"/>
    <property type="molecule type" value="Genomic_DNA"/>
</dbReference>
<protein>
    <submittedName>
        <fullName evidence="2">Uncharacterized protein</fullName>
    </submittedName>
</protein>
<evidence type="ECO:0000313" key="3">
    <source>
        <dbReference type="Proteomes" id="UP000028715"/>
    </source>
</evidence>
<dbReference type="AlphaFoldDB" id="A0A085ZNM2"/>
<dbReference type="STRING" id="362418.IW19_11100"/>